<dbReference type="PROSITE" id="PS51387">
    <property type="entry name" value="FAD_PCMH"/>
    <property type="match status" value="1"/>
</dbReference>
<dbReference type="Pfam" id="PF01565">
    <property type="entry name" value="FAD_binding_4"/>
    <property type="match status" value="1"/>
</dbReference>
<gene>
    <name evidence="6" type="ORF">BO70DRAFT_306515</name>
</gene>
<organism evidence="6 7">
    <name type="scientific">Aspergillus heteromorphus CBS 117.55</name>
    <dbReference type="NCBI Taxonomy" id="1448321"/>
    <lineage>
        <taxon>Eukaryota</taxon>
        <taxon>Fungi</taxon>
        <taxon>Dikarya</taxon>
        <taxon>Ascomycota</taxon>
        <taxon>Pezizomycotina</taxon>
        <taxon>Eurotiomycetes</taxon>
        <taxon>Eurotiomycetidae</taxon>
        <taxon>Eurotiales</taxon>
        <taxon>Aspergillaceae</taxon>
        <taxon>Aspergillus</taxon>
        <taxon>Aspergillus subgen. Circumdati</taxon>
    </lineage>
</organism>
<dbReference type="PANTHER" id="PTHR42973">
    <property type="entry name" value="BINDING OXIDOREDUCTASE, PUTATIVE (AFU_ORTHOLOGUE AFUA_1G17690)-RELATED"/>
    <property type="match status" value="1"/>
</dbReference>
<comment type="caution">
    <text evidence="6">The sequence shown here is derived from an EMBL/GenBank/DDBJ whole genome shotgun (WGS) entry which is preliminary data.</text>
</comment>
<evidence type="ECO:0000256" key="1">
    <source>
        <dbReference type="ARBA" id="ARBA00005466"/>
    </source>
</evidence>
<evidence type="ECO:0000259" key="5">
    <source>
        <dbReference type="PROSITE" id="PS51387"/>
    </source>
</evidence>
<keyword evidence="7" id="KW-1185">Reference proteome</keyword>
<evidence type="ECO:0000256" key="3">
    <source>
        <dbReference type="ARBA" id="ARBA00022827"/>
    </source>
</evidence>
<name>A0A317X5D6_9EURO</name>
<dbReference type="Gene3D" id="3.30.43.10">
    <property type="entry name" value="Uridine Diphospho-n-acetylenolpyruvylglucosamine Reductase, domain 2"/>
    <property type="match status" value="1"/>
</dbReference>
<dbReference type="VEuPathDB" id="FungiDB:BO70DRAFT_306515"/>
<dbReference type="PANTHER" id="PTHR42973:SF7">
    <property type="entry name" value="FAD-BINDING PCMH-TYPE DOMAIN-CONTAINING PROTEIN"/>
    <property type="match status" value="1"/>
</dbReference>
<dbReference type="GO" id="GO:0071949">
    <property type="term" value="F:FAD binding"/>
    <property type="evidence" value="ECO:0007669"/>
    <property type="project" value="InterPro"/>
</dbReference>
<dbReference type="RefSeq" id="XP_025404571.1">
    <property type="nucleotide sequence ID" value="XM_025540042.1"/>
</dbReference>
<dbReference type="SUPFAM" id="SSF56176">
    <property type="entry name" value="FAD-binding/transporter-associated domain-like"/>
    <property type="match status" value="1"/>
</dbReference>
<dbReference type="InterPro" id="IPR016169">
    <property type="entry name" value="FAD-bd_PCMH_sub2"/>
</dbReference>
<comment type="similarity">
    <text evidence="1">Belongs to the oxygen-dependent FAD-linked oxidoreductase family.</text>
</comment>
<keyword evidence="4" id="KW-0560">Oxidoreductase</keyword>
<dbReference type="InterPro" id="IPR036318">
    <property type="entry name" value="FAD-bd_PCMH-like_sf"/>
</dbReference>
<keyword evidence="3" id="KW-0274">FAD</keyword>
<dbReference type="GeneID" id="37062279"/>
<accession>A0A317X5D6</accession>
<sequence>MMTDTTPTQVAALEAFLQDHPTIKFTAPTSPDYPAAREVWNGGRLDNPLAVVQPQTPTGVSTIVKYAKAHKIPFTIRAGGHNLEGRSIVEGALLIDLRALTDVTVSSDRQSATVQGGILQKELATKLWEEGLATPMGTIPGVGYVGWATYGGYGPFSAHWGLGVDQIISATVVSPDGDIVTADETLLKGIRGGGGLFGVILDLTIKVYPLKSLLTGAIVFNSQDIIKTVTDFNAAYEELLDTGIPPELYIQQISFNTPHGRVYAVLFVWSSDDTEEGLRWSEKIASLGPVIMNNVAPTGIPGWLTANGAFVPSKMFGISRTQNIRRITPEVAKVLGQTLDRMPSDPGTMFSIQQLRGVSAEAKSNSVFATREPHLVLEILGFTTEDEAKEESEQWAKRAAEEFQQTDPNNTLPTVYISLLNTMGVESADVLRKAYGPHVPELLALKERIDPENVYSLAVPLLR</sequence>
<feature type="domain" description="FAD-binding PCMH-type" evidence="5">
    <location>
        <begin position="44"/>
        <end position="210"/>
    </location>
</feature>
<evidence type="ECO:0000313" key="7">
    <source>
        <dbReference type="Proteomes" id="UP000247233"/>
    </source>
</evidence>
<dbReference type="GO" id="GO:0016491">
    <property type="term" value="F:oxidoreductase activity"/>
    <property type="evidence" value="ECO:0007669"/>
    <property type="project" value="UniProtKB-KW"/>
</dbReference>
<evidence type="ECO:0000313" key="6">
    <source>
        <dbReference type="EMBL" id="PWY92832.1"/>
    </source>
</evidence>
<protein>
    <submittedName>
        <fullName evidence="6">FAD-binding domain-containing protein</fullName>
    </submittedName>
</protein>
<reference evidence="6 7" key="1">
    <citation type="submission" date="2016-12" db="EMBL/GenBank/DDBJ databases">
        <title>The genomes of Aspergillus section Nigri reveals drivers in fungal speciation.</title>
        <authorList>
            <consortium name="DOE Joint Genome Institute"/>
            <person name="Vesth T.C."/>
            <person name="Nybo J."/>
            <person name="Theobald S."/>
            <person name="Brandl J."/>
            <person name="Frisvad J.C."/>
            <person name="Nielsen K.F."/>
            <person name="Lyhne E.K."/>
            <person name="Kogle M.E."/>
            <person name="Kuo A."/>
            <person name="Riley R."/>
            <person name="Clum A."/>
            <person name="Nolan M."/>
            <person name="Lipzen A."/>
            <person name="Salamov A."/>
            <person name="Henrissat B."/>
            <person name="Wiebenga A."/>
            <person name="De Vries R.P."/>
            <person name="Grigoriev I.V."/>
            <person name="Mortensen U.H."/>
            <person name="Andersen M.R."/>
            <person name="Baker S.E."/>
        </authorList>
    </citation>
    <scope>NUCLEOTIDE SEQUENCE [LARGE SCALE GENOMIC DNA]</scope>
    <source>
        <strain evidence="6 7">CBS 117.55</strain>
    </source>
</reference>
<dbReference type="AlphaFoldDB" id="A0A317X5D6"/>
<proteinExistence type="inferred from homology"/>
<dbReference type="STRING" id="1448321.A0A317X5D6"/>
<dbReference type="EMBL" id="MSFL01000001">
    <property type="protein sequence ID" value="PWY92832.1"/>
    <property type="molecule type" value="Genomic_DNA"/>
</dbReference>
<dbReference type="InterPro" id="IPR006094">
    <property type="entry name" value="Oxid_FAD_bind_N"/>
</dbReference>
<dbReference type="OrthoDB" id="363185at2759"/>
<dbReference type="InterPro" id="IPR016167">
    <property type="entry name" value="FAD-bd_PCMH_sub1"/>
</dbReference>
<keyword evidence="2" id="KW-0285">Flavoprotein</keyword>
<dbReference type="InterPro" id="IPR016166">
    <property type="entry name" value="FAD-bd_PCMH"/>
</dbReference>
<dbReference type="Proteomes" id="UP000247233">
    <property type="component" value="Unassembled WGS sequence"/>
</dbReference>
<evidence type="ECO:0000256" key="2">
    <source>
        <dbReference type="ARBA" id="ARBA00022630"/>
    </source>
</evidence>
<evidence type="ECO:0000256" key="4">
    <source>
        <dbReference type="ARBA" id="ARBA00023002"/>
    </source>
</evidence>
<dbReference type="Gene3D" id="3.40.462.20">
    <property type="match status" value="1"/>
</dbReference>
<dbReference type="Gene3D" id="3.30.465.10">
    <property type="match status" value="1"/>
</dbReference>
<dbReference type="InterPro" id="IPR050416">
    <property type="entry name" value="FAD-linked_Oxidoreductase"/>
</dbReference>